<dbReference type="AlphaFoldDB" id="A0AAN8JTI2"/>
<evidence type="ECO:0000256" key="10">
    <source>
        <dbReference type="ARBA" id="ARBA00023180"/>
    </source>
</evidence>
<evidence type="ECO:0000313" key="14">
    <source>
        <dbReference type="Proteomes" id="UP001347796"/>
    </source>
</evidence>
<gene>
    <name evidence="13" type="ORF">SNE40_010471</name>
</gene>
<dbReference type="InterPro" id="IPR032675">
    <property type="entry name" value="LRR_dom_sf"/>
</dbReference>
<keyword evidence="14" id="KW-1185">Reference proteome</keyword>
<feature type="transmembrane region" description="Helical" evidence="11">
    <location>
        <begin position="666"/>
        <end position="689"/>
    </location>
</feature>
<dbReference type="InterPro" id="IPR003591">
    <property type="entry name" value="Leu-rich_rpt_typical-subtyp"/>
</dbReference>
<protein>
    <recommendedName>
        <fullName evidence="12">TIR domain-containing protein</fullName>
    </recommendedName>
</protein>
<proteinExistence type="inferred from homology"/>
<dbReference type="Pfam" id="PF13855">
    <property type="entry name" value="LRR_8"/>
    <property type="match status" value="2"/>
</dbReference>
<evidence type="ECO:0000256" key="3">
    <source>
        <dbReference type="ARBA" id="ARBA00022614"/>
    </source>
</evidence>
<organism evidence="13 14">
    <name type="scientific">Patella caerulea</name>
    <name type="common">Rayed Mediterranean limpet</name>
    <dbReference type="NCBI Taxonomy" id="87958"/>
    <lineage>
        <taxon>Eukaryota</taxon>
        <taxon>Metazoa</taxon>
        <taxon>Spiralia</taxon>
        <taxon>Lophotrochozoa</taxon>
        <taxon>Mollusca</taxon>
        <taxon>Gastropoda</taxon>
        <taxon>Patellogastropoda</taxon>
        <taxon>Patelloidea</taxon>
        <taxon>Patellidae</taxon>
        <taxon>Patella</taxon>
    </lineage>
</organism>
<dbReference type="GO" id="GO:0038023">
    <property type="term" value="F:signaling receptor activity"/>
    <property type="evidence" value="ECO:0007669"/>
    <property type="project" value="TreeGrafter"/>
</dbReference>
<dbReference type="PRINTS" id="PR01537">
    <property type="entry name" value="INTRLKN1R1F"/>
</dbReference>
<dbReference type="Proteomes" id="UP001347796">
    <property type="component" value="Unassembled WGS sequence"/>
</dbReference>
<sequence>MITGGILNQTTRMYSQKAGIVFVLLVVIPMFTKALVGACLLGVDMQYGGTKAICSRTGISRVPGNLPDNTTTLEIAFNNIEILHDNEFQHLKHLRCLDISFNPIRKLHGLAFNGLHNLLVLEFNAHELNYTDKSVPLDVFSPLQSLTNLSFRSDVSRFTGRPFDLPHIALARLKKLRHLNIDTGPNTVFKPGFSNLTELRELIVGVTLKHGTRIECGLSNITRQTFDSFSGIPVKLLQLNACRLHNFDKNYLEPFPHLKVFLFNNVHLVNGNLSMVLDTLRVFEHKYMTEIGINEIMTSLPYMGFDRRVYRKPLSEICVTKLDLSSNLISIIDFDGFCTTPVPPLMKCLRRLTLARNRLLGKVSLSNLPLCLLAIFNIEEVDLSDQKIFSFAKYISLVPHKSRADSQRKLPDPFLIFAPPKLSYLNMAALPHGIGELDVDIHFILAKKLKYFNVSYCGLYNLKRKIFGLENLEVLDLSGNSLSIINDTFLDTFPNLKKLRLSNVLLDNQFITQSGKRFFSPLKKLETLDLCSNDLVVLPNDLFHSLVTLQVINLAENKLISIPDLNNLVKLSSLYLHHNSFTTLRPQYTDMLDKTAENNPNFYLTISGNTFTCTCEAFLFLLWLDETMIKLDGGNYSCIESTGKMTFTKNVSGTLLPFHRQCMSSFLLNLTIGGSSAMLVTLMAAFVFIKNKMKLKLMLLRLIGQNIYPKKREEFIYDAFIIYTDSMSSWVCNELRNELETDRGIKLNLRDRDHIPGGSQAEDMLEAMRDSWKIVLILTVDFLKSDLAYFTMCNCLSSITLTTPHRLIVIIDDRLNIPSNIDFLLEAVTENNIVCFDLQQPFTWEFWKTLSVVIKQKEISV</sequence>
<dbReference type="SMART" id="SM00365">
    <property type="entry name" value="LRR_SD22"/>
    <property type="match status" value="4"/>
</dbReference>
<reference evidence="13 14" key="1">
    <citation type="submission" date="2024-01" db="EMBL/GenBank/DDBJ databases">
        <title>The genome of the rayed Mediterranean limpet Patella caerulea (Linnaeus, 1758).</title>
        <authorList>
            <person name="Anh-Thu Weber A."/>
            <person name="Halstead-Nussloch G."/>
        </authorList>
    </citation>
    <scope>NUCLEOTIDE SEQUENCE [LARGE SCALE GENOMIC DNA]</scope>
    <source>
        <strain evidence="13">AATW-2023a</strain>
        <tissue evidence="13">Whole specimen</tissue>
    </source>
</reference>
<keyword evidence="7 11" id="KW-1133">Transmembrane helix</keyword>
<dbReference type="InterPro" id="IPR035897">
    <property type="entry name" value="Toll_tir_struct_dom_sf"/>
</dbReference>
<keyword evidence="4 11" id="KW-0812">Transmembrane</keyword>
<evidence type="ECO:0000256" key="4">
    <source>
        <dbReference type="ARBA" id="ARBA00022692"/>
    </source>
</evidence>
<keyword evidence="10" id="KW-0325">Glycoprotein</keyword>
<evidence type="ECO:0000259" key="12">
    <source>
        <dbReference type="PROSITE" id="PS50104"/>
    </source>
</evidence>
<dbReference type="SMART" id="SM00255">
    <property type="entry name" value="TIR"/>
    <property type="match status" value="1"/>
</dbReference>
<dbReference type="GO" id="GO:0005886">
    <property type="term" value="C:plasma membrane"/>
    <property type="evidence" value="ECO:0007669"/>
    <property type="project" value="TreeGrafter"/>
</dbReference>
<dbReference type="SMART" id="SM00369">
    <property type="entry name" value="LRR_TYP"/>
    <property type="match status" value="6"/>
</dbReference>
<dbReference type="SUPFAM" id="SSF52058">
    <property type="entry name" value="L domain-like"/>
    <property type="match status" value="1"/>
</dbReference>
<keyword evidence="3" id="KW-0433">Leucine-rich repeat</keyword>
<dbReference type="Gene3D" id="3.40.50.10140">
    <property type="entry name" value="Toll/interleukin-1 receptor homology (TIR) domain"/>
    <property type="match status" value="1"/>
</dbReference>
<evidence type="ECO:0000256" key="1">
    <source>
        <dbReference type="ARBA" id="ARBA00004167"/>
    </source>
</evidence>
<evidence type="ECO:0000256" key="2">
    <source>
        <dbReference type="ARBA" id="ARBA00009634"/>
    </source>
</evidence>
<dbReference type="InterPro" id="IPR001611">
    <property type="entry name" value="Leu-rich_rpt"/>
</dbReference>
<dbReference type="PROSITE" id="PS50104">
    <property type="entry name" value="TIR"/>
    <property type="match status" value="1"/>
</dbReference>
<dbReference type="InterPro" id="IPR000157">
    <property type="entry name" value="TIR_dom"/>
</dbReference>
<dbReference type="Gene3D" id="3.80.10.10">
    <property type="entry name" value="Ribonuclease Inhibitor"/>
    <property type="match status" value="3"/>
</dbReference>
<evidence type="ECO:0000256" key="7">
    <source>
        <dbReference type="ARBA" id="ARBA00022989"/>
    </source>
</evidence>
<evidence type="ECO:0000256" key="5">
    <source>
        <dbReference type="ARBA" id="ARBA00022729"/>
    </source>
</evidence>
<evidence type="ECO:0000256" key="6">
    <source>
        <dbReference type="ARBA" id="ARBA00022737"/>
    </source>
</evidence>
<evidence type="ECO:0000256" key="8">
    <source>
        <dbReference type="ARBA" id="ARBA00023136"/>
    </source>
</evidence>
<keyword evidence="5" id="KW-0732">Signal</keyword>
<dbReference type="PROSITE" id="PS51450">
    <property type="entry name" value="LRR"/>
    <property type="match status" value="3"/>
</dbReference>
<keyword evidence="6" id="KW-0677">Repeat</keyword>
<name>A0AAN8JTI2_PATCE</name>
<feature type="domain" description="TIR" evidence="12">
    <location>
        <begin position="715"/>
        <end position="854"/>
    </location>
</feature>
<dbReference type="Pfam" id="PF01582">
    <property type="entry name" value="TIR"/>
    <property type="match status" value="1"/>
</dbReference>
<evidence type="ECO:0000256" key="11">
    <source>
        <dbReference type="SAM" id="Phobius"/>
    </source>
</evidence>
<keyword evidence="8 11" id="KW-0472">Membrane</keyword>
<dbReference type="PANTHER" id="PTHR24365">
    <property type="entry name" value="TOLL-LIKE RECEPTOR"/>
    <property type="match status" value="1"/>
</dbReference>
<dbReference type="PANTHER" id="PTHR24365:SF541">
    <property type="entry name" value="PROTEIN TOLL-RELATED"/>
    <property type="match status" value="1"/>
</dbReference>
<accession>A0AAN8JTI2</accession>
<keyword evidence="9" id="KW-0675">Receptor</keyword>
<evidence type="ECO:0000256" key="9">
    <source>
        <dbReference type="ARBA" id="ARBA00023170"/>
    </source>
</evidence>
<comment type="caution">
    <text evidence="13">The sequence shown here is derived from an EMBL/GenBank/DDBJ whole genome shotgun (WGS) entry which is preliminary data.</text>
</comment>
<feature type="transmembrane region" description="Helical" evidence="11">
    <location>
        <begin position="20"/>
        <end position="43"/>
    </location>
</feature>
<evidence type="ECO:0000313" key="13">
    <source>
        <dbReference type="EMBL" id="KAK6182887.1"/>
    </source>
</evidence>
<dbReference type="GO" id="GO:0007165">
    <property type="term" value="P:signal transduction"/>
    <property type="evidence" value="ECO:0007669"/>
    <property type="project" value="InterPro"/>
</dbReference>
<dbReference type="EMBL" id="JAZGQO010000007">
    <property type="protein sequence ID" value="KAK6182887.1"/>
    <property type="molecule type" value="Genomic_DNA"/>
</dbReference>
<dbReference type="SUPFAM" id="SSF52200">
    <property type="entry name" value="Toll/Interleukin receptor TIR domain"/>
    <property type="match status" value="1"/>
</dbReference>
<comment type="subcellular location">
    <subcellularLocation>
        <location evidence="1">Membrane</location>
        <topology evidence="1">Single-pass membrane protein</topology>
    </subcellularLocation>
</comment>
<comment type="similarity">
    <text evidence="2">Belongs to the Toll-like receptor family.</text>
</comment>